<reference evidence="2 3" key="1">
    <citation type="submission" date="2024-08" db="EMBL/GenBank/DDBJ databases">
        <title>Gnathostoma spinigerum genome.</title>
        <authorList>
            <person name="Gonzalez-Bertolin B."/>
            <person name="Monzon S."/>
            <person name="Zaballos A."/>
            <person name="Jimenez P."/>
            <person name="Dekumyoy P."/>
            <person name="Varona S."/>
            <person name="Cuesta I."/>
            <person name="Sumanam S."/>
            <person name="Adisakwattana P."/>
            <person name="Gasser R.B."/>
            <person name="Hernandez-Gonzalez A."/>
            <person name="Young N.D."/>
            <person name="Perteguer M.J."/>
        </authorList>
    </citation>
    <scope>NUCLEOTIDE SEQUENCE [LARGE SCALE GENOMIC DNA]</scope>
    <source>
        <strain evidence="2">AL3</strain>
        <tissue evidence="2">Liver</tissue>
    </source>
</reference>
<feature type="compositionally biased region" description="Basic residues" evidence="1">
    <location>
        <begin position="178"/>
        <end position="188"/>
    </location>
</feature>
<feature type="region of interest" description="Disordered" evidence="1">
    <location>
        <begin position="135"/>
        <end position="188"/>
    </location>
</feature>
<organism evidence="2 3">
    <name type="scientific">Gnathostoma spinigerum</name>
    <dbReference type="NCBI Taxonomy" id="75299"/>
    <lineage>
        <taxon>Eukaryota</taxon>
        <taxon>Metazoa</taxon>
        <taxon>Ecdysozoa</taxon>
        <taxon>Nematoda</taxon>
        <taxon>Chromadorea</taxon>
        <taxon>Rhabditida</taxon>
        <taxon>Spirurina</taxon>
        <taxon>Gnathostomatomorpha</taxon>
        <taxon>Gnathostomatoidea</taxon>
        <taxon>Gnathostomatidae</taxon>
        <taxon>Gnathostoma</taxon>
    </lineage>
</organism>
<evidence type="ECO:0000313" key="2">
    <source>
        <dbReference type="EMBL" id="MFH4983582.1"/>
    </source>
</evidence>
<accession>A0ABD6F272</accession>
<keyword evidence="3" id="KW-1185">Reference proteome</keyword>
<evidence type="ECO:0000313" key="3">
    <source>
        <dbReference type="Proteomes" id="UP001608902"/>
    </source>
</evidence>
<dbReference type="Proteomes" id="UP001608902">
    <property type="component" value="Unassembled WGS sequence"/>
</dbReference>
<protein>
    <submittedName>
        <fullName evidence="2">Uncharacterized protein</fullName>
    </submittedName>
</protein>
<evidence type="ECO:0000256" key="1">
    <source>
        <dbReference type="SAM" id="MobiDB-lite"/>
    </source>
</evidence>
<feature type="compositionally biased region" description="Acidic residues" evidence="1">
    <location>
        <begin position="156"/>
        <end position="171"/>
    </location>
</feature>
<comment type="caution">
    <text evidence="2">The sequence shown here is derived from an EMBL/GenBank/DDBJ whole genome shotgun (WGS) entry which is preliminary data.</text>
</comment>
<feature type="compositionally biased region" description="Basic residues" evidence="1">
    <location>
        <begin position="136"/>
        <end position="149"/>
    </location>
</feature>
<sequence length="188" mass="20898">MRCVRSAQLTAEQRDEIEQMAWKASKHSEPMRALLRLALDSTDSLRLCALNNHTNSSHYVRCGNRGVQGTYTISVPTLHLTMKPRSPAKFAIAQSKKEKLSTEVTKVERSIIKCVAGKKSTRAQRMAEYANIARQKAAKLQKRQRRTKTRPTSDSADSETGTEEAAADDQPDNSGSSSKKHSKSVKPQ</sequence>
<dbReference type="EMBL" id="JBGFUD010012907">
    <property type="protein sequence ID" value="MFH4983582.1"/>
    <property type="molecule type" value="Genomic_DNA"/>
</dbReference>
<dbReference type="AlphaFoldDB" id="A0ABD6F272"/>
<gene>
    <name evidence="2" type="ORF">AB6A40_010291</name>
</gene>
<proteinExistence type="predicted"/>
<name>A0ABD6F272_9BILA</name>